<name>A0AAV4MUN9_CAEEX</name>
<dbReference type="EMBL" id="BPLR01002601">
    <property type="protein sequence ID" value="GIX75604.1"/>
    <property type="molecule type" value="Genomic_DNA"/>
</dbReference>
<sequence length="88" mass="9757">MSLQKLMCVCQGTGMVKYYDRMSFSCRRGAGVNHQNCGSITIPTSLHHAWCSSSTSEVLHAKAASEINTGDYLPFETDSMLPMRQVPR</sequence>
<accession>A0AAV4MUN9</accession>
<protein>
    <submittedName>
        <fullName evidence="1">Uncharacterized protein</fullName>
    </submittedName>
</protein>
<proteinExistence type="predicted"/>
<organism evidence="1 2">
    <name type="scientific">Caerostris extrusa</name>
    <name type="common">Bark spider</name>
    <name type="synonym">Caerostris bankana</name>
    <dbReference type="NCBI Taxonomy" id="172846"/>
    <lineage>
        <taxon>Eukaryota</taxon>
        <taxon>Metazoa</taxon>
        <taxon>Ecdysozoa</taxon>
        <taxon>Arthropoda</taxon>
        <taxon>Chelicerata</taxon>
        <taxon>Arachnida</taxon>
        <taxon>Araneae</taxon>
        <taxon>Araneomorphae</taxon>
        <taxon>Entelegynae</taxon>
        <taxon>Araneoidea</taxon>
        <taxon>Araneidae</taxon>
        <taxon>Caerostris</taxon>
    </lineage>
</organism>
<keyword evidence="2" id="KW-1185">Reference proteome</keyword>
<evidence type="ECO:0000313" key="2">
    <source>
        <dbReference type="Proteomes" id="UP001054945"/>
    </source>
</evidence>
<reference evidence="1 2" key="1">
    <citation type="submission" date="2021-06" db="EMBL/GenBank/DDBJ databases">
        <title>Caerostris extrusa draft genome.</title>
        <authorList>
            <person name="Kono N."/>
            <person name="Arakawa K."/>
        </authorList>
    </citation>
    <scope>NUCLEOTIDE SEQUENCE [LARGE SCALE GENOMIC DNA]</scope>
</reference>
<comment type="caution">
    <text evidence="1">The sequence shown here is derived from an EMBL/GenBank/DDBJ whole genome shotgun (WGS) entry which is preliminary data.</text>
</comment>
<dbReference type="AlphaFoldDB" id="A0AAV4MUN9"/>
<gene>
    <name evidence="1" type="ORF">CEXT_793961</name>
</gene>
<dbReference type="Proteomes" id="UP001054945">
    <property type="component" value="Unassembled WGS sequence"/>
</dbReference>
<evidence type="ECO:0000313" key="1">
    <source>
        <dbReference type="EMBL" id="GIX75604.1"/>
    </source>
</evidence>